<dbReference type="PANTHER" id="PTHR32021:SF30">
    <property type="entry name" value="CASP-LIKE PROTEIN 5C1"/>
    <property type="match status" value="1"/>
</dbReference>
<reference evidence="10 11" key="1">
    <citation type="journal article" date="2023" name="Life. Sci Alliance">
        <title>Evolutionary insights into 3D genome organization and epigenetic landscape of Vigna mungo.</title>
        <authorList>
            <person name="Junaid A."/>
            <person name="Singh B."/>
            <person name="Bhatia S."/>
        </authorList>
    </citation>
    <scope>NUCLEOTIDE SEQUENCE [LARGE SCALE GENOMIC DNA]</scope>
    <source>
        <strain evidence="10">Urdbean</strain>
    </source>
</reference>
<dbReference type="InterPro" id="IPR045009">
    <property type="entry name" value="CASPL-5"/>
</dbReference>
<evidence type="ECO:0000256" key="4">
    <source>
        <dbReference type="ARBA" id="ARBA00022475"/>
    </source>
</evidence>
<dbReference type="Pfam" id="PF04535">
    <property type="entry name" value="CASP_dom"/>
    <property type="match status" value="1"/>
</dbReference>
<evidence type="ECO:0000313" key="11">
    <source>
        <dbReference type="Proteomes" id="UP001374535"/>
    </source>
</evidence>
<feature type="transmembrane region" description="Helical" evidence="8">
    <location>
        <begin position="215"/>
        <end position="240"/>
    </location>
</feature>
<keyword evidence="6 8" id="KW-1133">Transmembrane helix</keyword>
<dbReference type="EMBL" id="CP144700">
    <property type="protein sequence ID" value="WVZ22771.1"/>
    <property type="molecule type" value="Genomic_DNA"/>
</dbReference>
<keyword evidence="5 8" id="KW-0812">Transmembrane</keyword>
<evidence type="ECO:0000256" key="1">
    <source>
        <dbReference type="ARBA" id="ARBA00004651"/>
    </source>
</evidence>
<dbReference type="InterPro" id="IPR006702">
    <property type="entry name" value="CASP_dom"/>
</dbReference>
<evidence type="ECO:0000256" key="3">
    <source>
        <dbReference type="ARBA" id="ARBA00011489"/>
    </source>
</evidence>
<sequence>MLRACFGLNYHGRMEELPGAFGSSASLALRLGQTVFSTASLLFMCLDVDFYGYTAFWYLFLSFSLFLTLVLSCCSSSSYAQLRVFSYSVTHCFTKFGNFCRFHHAPSSDFLKESDVLWARNMSKGKEGGIVEESHYLVTVMGLVIPWSITLLVVDAYSVFIKCLPLQRRLVMIVFLGDMILSYLSLAAACSTASVTDLLLDADRSYCPAKLCGRYQLSAAMAFLSWFLSSASCLFNFWLFPSL</sequence>
<dbReference type="PANTHER" id="PTHR32021">
    <property type="entry name" value="CASP-LIKE PROTEIN 5B3"/>
    <property type="match status" value="1"/>
</dbReference>
<organism evidence="10 11">
    <name type="scientific">Vigna mungo</name>
    <name type="common">Black gram</name>
    <name type="synonym">Phaseolus mungo</name>
    <dbReference type="NCBI Taxonomy" id="3915"/>
    <lineage>
        <taxon>Eukaryota</taxon>
        <taxon>Viridiplantae</taxon>
        <taxon>Streptophyta</taxon>
        <taxon>Embryophyta</taxon>
        <taxon>Tracheophyta</taxon>
        <taxon>Spermatophyta</taxon>
        <taxon>Magnoliopsida</taxon>
        <taxon>eudicotyledons</taxon>
        <taxon>Gunneridae</taxon>
        <taxon>Pentapetalae</taxon>
        <taxon>rosids</taxon>
        <taxon>fabids</taxon>
        <taxon>Fabales</taxon>
        <taxon>Fabaceae</taxon>
        <taxon>Papilionoideae</taxon>
        <taxon>50 kb inversion clade</taxon>
        <taxon>NPAAA clade</taxon>
        <taxon>indigoferoid/millettioid clade</taxon>
        <taxon>Phaseoleae</taxon>
        <taxon>Vigna</taxon>
    </lineage>
</organism>
<evidence type="ECO:0000256" key="7">
    <source>
        <dbReference type="ARBA" id="ARBA00023136"/>
    </source>
</evidence>
<feature type="transmembrane region" description="Helical" evidence="8">
    <location>
        <begin position="55"/>
        <end position="80"/>
    </location>
</feature>
<evidence type="ECO:0000259" key="9">
    <source>
        <dbReference type="Pfam" id="PF04535"/>
    </source>
</evidence>
<feature type="transmembrane region" description="Helical" evidence="8">
    <location>
        <begin position="136"/>
        <end position="158"/>
    </location>
</feature>
<evidence type="ECO:0000256" key="8">
    <source>
        <dbReference type="RuleBase" id="RU361233"/>
    </source>
</evidence>
<comment type="similarity">
    <text evidence="2 8">Belongs to the Casparian strip membrane proteins (CASP) family.</text>
</comment>
<accession>A0AAQ3SBE1</accession>
<keyword evidence="11" id="KW-1185">Reference proteome</keyword>
<comment type="subunit">
    <text evidence="3 8">Homodimer and heterodimers.</text>
</comment>
<keyword evidence="4 8" id="KW-1003">Cell membrane</keyword>
<evidence type="ECO:0000256" key="6">
    <source>
        <dbReference type="ARBA" id="ARBA00022989"/>
    </source>
</evidence>
<comment type="subcellular location">
    <subcellularLocation>
        <location evidence="1 8">Cell membrane</location>
        <topology evidence="1 8">Multi-pass membrane protein</topology>
    </subcellularLocation>
</comment>
<evidence type="ECO:0000313" key="10">
    <source>
        <dbReference type="EMBL" id="WVZ22771.1"/>
    </source>
</evidence>
<protein>
    <recommendedName>
        <fullName evidence="8">CASP-like protein</fullName>
    </recommendedName>
</protein>
<proteinExistence type="inferred from homology"/>
<feature type="transmembrane region" description="Helical" evidence="8">
    <location>
        <begin position="170"/>
        <end position="195"/>
    </location>
</feature>
<keyword evidence="7 8" id="KW-0472">Membrane</keyword>
<dbReference type="Proteomes" id="UP001374535">
    <property type="component" value="Chromosome 1"/>
</dbReference>
<name>A0AAQ3SBE1_VIGMU</name>
<dbReference type="AlphaFoldDB" id="A0AAQ3SBE1"/>
<feature type="domain" description="Casparian strip membrane protein" evidence="9">
    <location>
        <begin position="135"/>
        <end position="228"/>
    </location>
</feature>
<dbReference type="GO" id="GO:0005886">
    <property type="term" value="C:plasma membrane"/>
    <property type="evidence" value="ECO:0007669"/>
    <property type="project" value="UniProtKB-SubCell"/>
</dbReference>
<evidence type="ECO:0000256" key="5">
    <source>
        <dbReference type="ARBA" id="ARBA00022692"/>
    </source>
</evidence>
<evidence type="ECO:0000256" key="2">
    <source>
        <dbReference type="ARBA" id="ARBA00007651"/>
    </source>
</evidence>
<gene>
    <name evidence="10" type="ORF">V8G54_001315</name>
</gene>